<organism evidence="3 4">
    <name type="scientific">Metabacillus lacus</name>
    <dbReference type="NCBI Taxonomy" id="1983721"/>
    <lineage>
        <taxon>Bacteria</taxon>
        <taxon>Bacillati</taxon>
        <taxon>Bacillota</taxon>
        <taxon>Bacilli</taxon>
        <taxon>Bacillales</taxon>
        <taxon>Bacillaceae</taxon>
        <taxon>Metabacillus</taxon>
    </lineage>
</organism>
<feature type="compositionally biased region" description="Basic and acidic residues" evidence="1">
    <location>
        <begin position="99"/>
        <end position="120"/>
    </location>
</feature>
<evidence type="ECO:0000256" key="1">
    <source>
        <dbReference type="SAM" id="MobiDB-lite"/>
    </source>
</evidence>
<keyword evidence="2" id="KW-0812">Transmembrane</keyword>
<evidence type="ECO:0000313" key="4">
    <source>
        <dbReference type="Proteomes" id="UP000448867"/>
    </source>
</evidence>
<name>A0A7X2M023_9BACI</name>
<feature type="region of interest" description="Disordered" evidence="1">
    <location>
        <begin position="84"/>
        <end position="190"/>
    </location>
</feature>
<comment type="caution">
    <text evidence="3">The sequence shown here is derived from an EMBL/GenBank/DDBJ whole genome shotgun (WGS) entry which is preliminary data.</text>
</comment>
<keyword evidence="4" id="KW-1185">Reference proteome</keyword>
<sequence>MNDYYLSRREKYGLRKKRNRLYFQLWLQSLTCIYLITLITSFNLRDTHSYYSDEIAYDGKIGIADDFCSDEEYAANHELLCNTRENTGEDTENSIPKEGSSDSTDKEKIENQNHSCKDSESLCDVQSKQNSEKLSKENSKTAEEQDVESFTRNEGSQATTEVFDISPDIISDSEGDSSSELLSEEEKEDE</sequence>
<dbReference type="Proteomes" id="UP000448867">
    <property type="component" value="Unassembled WGS sequence"/>
</dbReference>
<proteinExistence type="predicted"/>
<feature type="transmembrane region" description="Helical" evidence="2">
    <location>
        <begin position="21"/>
        <end position="42"/>
    </location>
</feature>
<gene>
    <name evidence="3" type="ORF">GJU40_10655</name>
</gene>
<keyword evidence="2" id="KW-1133">Transmembrane helix</keyword>
<evidence type="ECO:0000256" key="2">
    <source>
        <dbReference type="SAM" id="Phobius"/>
    </source>
</evidence>
<evidence type="ECO:0000313" key="3">
    <source>
        <dbReference type="EMBL" id="MRX72607.1"/>
    </source>
</evidence>
<feature type="compositionally biased region" description="Polar residues" evidence="1">
    <location>
        <begin position="148"/>
        <end position="160"/>
    </location>
</feature>
<feature type="compositionally biased region" description="Acidic residues" evidence="1">
    <location>
        <begin position="171"/>
        <end position="190"/>
    </location>
</feature>
<accession>A0A7X2M023</accession>
<keyword evidence="2" id="KW-0472">Membrane</keyword>
<reference evidence="3 4" key="1">
    <citation type="submission" date="2019-11" db="EMBL/GenBank/DDBJ databases">
        <title>Bacillus lacus genome.</title>
        <authorList>
            <person name="Allen C.J."/>
            <person name="Newman J.D."/>
        </authorList>
    </citation>
    <scope>NUCLEOTIDE SEQUENCE [LARGE SCALE GENOMIC DNA]</scope>
    <source>
        <strain evidence="3 4">KCTC 33946</strain>
    </source>
</reference>
<dbReference type="RefSeq" id="WP_154307769.1">
    <property type="nucleotide sequence ID" value="NZ_WKKI01000018.1"/>
</dbReference>
<dbReference type="EMBL" id="WKKI01000018">
    <property type="protein sequence ID" value="MRX72607.1"/>
    <property type="molecule type" value="Genomic_DNA"/>
</dbReference>
<protein>
    <submittedName>
        <fullName evidence="3">Uncharacterized protein</fullName>
    </submittedName>
</protein>
<dbReference type="AlphaFoldDB" id="A0A7X2M023"/>
<feature type="compositionally biased region" description="Basic and acidic residues" evidence="1">
    <location>
        <begin position="130"/>
        <end position="143"/>
    </location>
</feature>